<evidence type="ECO:0000313" key="2">
    <source>
        <dbReference type="Proteomes" id="UP000037931"/>
    </source>
</evidence>
<evidence type="ECO:0000313" key="1">
    <source>
        <dbReference type="EMBL" id="KPA90245.1"/>
    </source>
</evidence>
<organism evidence="1 2">
    <name type="scientific">Pseudomonas asplenii</name>
    <dbReference type="NCBI Taxonomy" id="53407"/>
    <lineage>
        <taxon>Bacteria</taxon>
        <taxon>Pseudomonadati</taxon>
        <taxon>Pseudomonadota</taxon>
        <taxon>Gammaproteobacteria</taxon>
        <taxon>Pseudomonadales</taxon>
        <taxon>Pseudomonadaceae</taxon>
        <taxon>Pseudomonas</taxon>
    </lineage>
</organism>
<reference evidence="1 2" key="1">
    <citation type="journal article" date="2015" name="PLoS ONE">
        <title>Rice-Infecting Pseudomonas Genomes Are Highly Accessorized and Harbor Multiple Putative Virulence Mechanisms to Cause Sheath Brown Rot.</title>
        <authorList>
            <person name="Quibod I.L."/>
            <person name="Grande G."/>
            <person name="Oreiro E.G."/>
            <person name="Borja F.N."/>
            <person name="Dossa G.S."/>
            <person name="Mauleon R."/>
            <person name="Cruz C.V."/>
            <person name="Oliva R."/>
        </authorList>
    </citation>
    <scope>NUCLEOTIDE SEQUENCE [LARGE SCALE GENOMIC DNA]</scope>
    <source>
        <strain evidence="1 2">IRRI 6609</strain>
    </source>
</reference>
<keyword evidence="2" id="KW-1185">Reference proteome</keyword>
<dbReference type="AlphaFoldDB" id="A0A0N0VJE6"/>
<accession>A0A0N0VJE6</accession>
<name>A0A0N0VJE6_9PSED</name>
<protein>
    <submittedName>
        <fullName evidence="1">Uncharacterized protein</fullName>
    </submittedName>
</protein>
<proteinExistence type="predicted"/>
<sequence length="244" mass="27022">MSHAPLPPLHIPAALENLDYPQHNLLPVGALTSDLALDIRTAWPDPAQHDQVDHLTLIYTSPTGNVHEFPQHMPGPIHFPHRLYLLPQYLQEEGVSKVAFKVRNHAGATFESETERFTIDLRVPNGGLAGSKPEVDEELSQGDGVTHQYLQEHDHRVDFFIALYDGQTDGDRIGLSIGGPNEPVLSYKTVTDTTNGTVMSLEAKYFFDMADGVHLAYYKLFSRAGKVGPNSKGTFIRIKLGSRS</sequence>
<dbReference type="OrthoDB" id="7031383at2"/>
<dbReference type="RefSeq" id="WP_054063285.1">
    <property type="nucleotide sequence ID" value="NZ_JSYZ01000011.1"/>
</dbReference>
<gene>
    <name evidence="1" type="ORF">PF66_03379</name>
</gene>
<dbReference type="EMBL" id="JSYZ01000011">
    <property type="protein sequence ID" value="KPA90245.1"/>
    <property type="molecule type" value="Genomic_DNA"/>
</dbReference>
<dbReference type="PATRIC" id="fig|50340.43.peg.676"/>
<dbReference type="STRING" id="50340.PF66_03379"/>
<comment type="caution">
    <text evidence="1">The sequence shown here is derived from an EMBL/GenBank/DDBJ whole genome shotgun (WGS) entry which is preliminary data.</text>
</comment>
<dbReference type="Proteomes" id="UP000037931">
    <property type="component" value="Unassembled WGS sequence"/>
</dbReference>